<comment type="caution">
    <text evidence="1">The sequence shown here is derived from an EMBL/GenBank/DDBJ whole genome shotgun (WGS) entry which is preliminary data.</text>
</comment>
<protein>
    <submittedName>
        <fullName evidence="1">ABC transporter-associated protein EcsC</fullName>
    </submittedName>
</protein>
<gene>
    <name evidence="1" type="ORF">DF947_12750</name>
</gene>
<dbReference type="Pfam" id="PF12787">
    <property type="entry name" value="EcsC"/>
    <property type="match status" value="1"/>
</dbReference>
<dbReference type="AlphaFoldDB" id="A0A317EXB7"/>
<name>A0A317EXB7_9SPHI</name>
<keyword evidence="2" id="KW-1185">Reference proteome</keyword>
<dbReference type="PANTHER" id="PTHR41260:SF1">
    <property type="entry name" value="PROTEIN ECSC"/>
    <property type="match status" value="1"/>
</dbReference>
<dbReference type="RefSeq" id="WP_109930353.1">
    <property type="nucleotide sequence ID" value="NZ_QGNY01000004.1"/>
</dbReference>
<proteinExistence type="predicted"/>
<dbReference type="OrthoDB" id="1705901at2"/>
<dbReference type="PANTHER" id="PTHR41260">
    <property type="entry name" value="PROTEIN ECSC"/>
    <property type="match status" value="1"/>
</dbReference>
<dbReference type="InterPro" id="IPR024787">
    <property type="entry name" value="EcsC"/>
</dbReference>
<reference evidence="2" key="1">
    <citation type="submission" date="2018-05" db="EMBL/GenBank/DDBJ databases">
        <title>Pedobacter paludis sp. nov., isolated from wetland soil.</title>
        <authorList>
            <person name="Zhang Y."/>
        </authorList>
    </citation>
    <scope>NUCLEOTIDE SEQUENCE [LARGE SCALE GENOMIC DNA]</scope>
    <source>
        <strain evidence="2">R-8</strain>
    </source>
</reference>
<accession>A0A317EXB7</accession>
<sequence length="256" mass="29291">MTYEQKITSELDFWKFKTLQKPSLLSKVTDGVQKKINSFIPDKIHNAITTAIKQMVKMVLFGSTFTTSKPVTDLTLMHREALVKQKIDAYKKTGAAEGGITGAGGFLMSLADFPLLLGIKMKMLFDIAAVYGYDVKDYRERLFILHIFQLAFSSKAKSKNVFIKMQDWDNQAHKLPTNIDEFDWLTFQQQYRDYIDLAKLAQMLPFVGAAVGAVANYKLIEKLGKTAMMSYRMRYFNLQYPIISSEEIKNLVLKPH</sequence>
<dbReference type="EMBL" id="QGNY01000004">
    <property type="protein sequence ID" value="PWS31461.1"/>
    <property type="molecule type" value="Genomic_DNA"/>
</dbReference>
<dbReference type="Proteomes" id="UP000245391">
    <property type="component" value="Unassembled WGS sequence"/>
</dbReference>
<evidence type="ECO:0000313" key="2">
    <source>
        <dbReference type="Proteomes" id="UP000245391"/>
    </source>
</evidence>
<organism evidence="1 2">
    <name type="scientific">Pedobacter paludis</name>
    <dbReference type="NCBI Taxonomy" id="2203212"/>
    <lineage>
        <taxon>Bacteria</taxon>
        <taxon>Pseudomonadati</taxon>
        <taxon>Bacteroidota</taxon>
        <taxon>Sphingobacteriia</taxon>
        <taxon>Sphingobacteriales</taxon>
        <taxon>Sphingobacteriaceae</taxon>
        <taxon>Pedobacter</taxon>
    </lineage>
</organism>
<evidence type="ECO:0000313" key="1">
    <source>
        <dbReference type="EMBL" id="PWS31461.1"/>
    </source>
</evidence>